<dbReference type="AlphaFoldDB" id="A0A7W4UM49"/>
<keyword evidence="2" id="KW-1185">Reference proteome</keyword>
<accession>A0A7W4UM49</accession>
<sequence>MKITKQITEPITPQDMQCLQRIRLSTGGEFVVTSIQHSVGVGFPGDTVTSVMLRRPEADTRKQAVDAVHLAKAGVTFELVRELTFGLPAEAGWYLTGEGAEAELWELENSSNFPHPARRFTSRSRSFKAVEVAEVAPDLAGVEFVRLTPEEDLAALRREEAKRIMDRLEKRILGSLPASYFGDARRRVELAVDTERRVVDPPVGLAFVVPGSTTRTGVFGIDFATNVAGVYPRGFDLGSVL</sequence>
<reference evidence="1 2" key="1">
    <citation type="submission" date="2020-08" db="EMBL/GenBank/DDBJ databases">
        <title>Sequencing the genomes of 1000 actinobacteria strains.</title>
        <authorList>
            <person name="Klenk H.-P."/>
        </authorList>
    </citation>
    <scope>NUCLEOTIDE SEQUENCE [LARGE SCALE GENOMIC DNA]</scope>
    <source>
        <strain evidence="1 2">DSM 20419</strain>
    </source>
</reference>
<dbReference type="Proteomes" id="UP000545286">
    <property type="component" value="Unassembled WGS sequence"/>
</dbReference>
<protein>
    <submittedName>
        <fullName evidence="1">Uncharacterized protein</fullName>
    </submittedName>
</protein>
<name>A0A7W4UM49_9MICO</name>
<evidence type="ECO:0000313" key="1">
    <source>
        <dbReference type="EMBL" id="MBB2956991.1"/>
    </source>
</evidence>
<comment type="caution">
    <text evidence="1">The sequence shown here is derived from an EMBL/GenBank/DDBJ whole genome shotgun (WGS) entry which is preliminary data.</text>
</comment>
<organism evidence="1 2">
    <name type="scientific">Pseudoclavibacter helvolus</name>
    <dbReference type="NCBI Taxonomy" id="255205"/>
    <lineage>
        <taxon>Bacteria</taxon>
        <taxon>Bacillati</taxon>
        <taxon>Actinomycetota</taxon>
        <taxon>Actinomycetes</taxon>
        <taxon>Micrococcales</taxon>
        <taxon>Microbacteriaceae</taxon>
        <taxon>Pseudoclavibacter</taxon>
    </lineage>
</organism>
<gene>
    <name evidence="1" type="ORF">FHX72_001103</name>
</gene>
<dbReference type="EMBL" id="JACHWJ010000001">
    <property type="protein sequence ID" value="MBB2956991.1"/>
    <property type="molecule type" value="Genomic_DNA"/>
</dbReference>
<evidence type="ECO:0000313" key="2">
    <source>
        <dbReference type="Proteomes" id="UP000545286"/>
    </source>
</evidence>
<dbReference type="RefSeq" id="WP_183623483.1">
    <property type="nucleotide sequence ID" value="NZ_JACHWJ010000001.1"/>
</dbReference>
<proteinExistence type="predicted"/>